<organism evidence="1 2">
    <name type="scientific">Tanacetum coccineum</name>
    <dbReference type="NCBI Taxonomy" id="301880"/>
    <lineage>
        <taxon>Eukaryota</taxon>
        <taxon>Viridiplantae</taxon>
        <taxon>Streptophyta</taxon>
        <taxon>Embryophyta</taxon>
        <taxon>Tracheophyta</taxon>
        <taxon>Spermatophyta</taxon>
        <taxon>Magnoliopsida</taxon>
        <taxon>eudicotyledons</taxon>
        <taxon>Gunneridae</taxon>
        <taxon>Pentapetalae</taxon>
        <taxon>asterids</taxon>
        <taxon>campanulids</taxon>
        <taxon>Asterales</taxon>
        <taxon>Asteraceae</taxon>
        <taxon>Asteroideae</taxon>
        <taxon>Anthemideae</taxon>
        <taxon>Anthemidinae</taxon>
        <taxon>Tanacetum</taxon>
    </lineage>
</organism>
<evidence type="ECO:0000313" key="1">
    <source>
        <dbReference type="EMBL" id="GJS60458.1"/>
    </source>
</evidence>
<gene>
    <name evidence="1" type="ORF">Tco_0655242</name>
</gene>
<protein>
    <submittedName>
        <fullName evidence="1">Uncharacterized protein</fullName>
    </submittedName>
</protein>
<reference evidence="1" key="2">
    <citation type="submission" date="2022-01" db="EMBL/GenBank/DDBJ databases">
        <authorList>
            <person name="Yamashiro T."/>
            <person name="Shiraishi A."/>
            <person name="Satake H."/>
            <person name="Nakayama K."/>
        </authorList>
    </citation>
    <scope>NUCLEOTIDE SEQUENCE</scope>
</reference>
<evidence type="ECO:0000313" key="2">
    <source>
        <dbReference type="Proteomes" id="UP001151760"/>
    </source>
</evidence>
<proteinExistence type="predicted"/>
<dbReference type="Proteomes" id="UP001151760">
    <property type="component" value="Unassembled WGS sequence"/>
</dbReference>
<name>A0ABQ4X606_9ASTR</name>
<reference evidence="1" key="1">
    <citation type="journal article" date="2022" name="Int. J. Mol. Sci.">
        <title>Draft Genome of Tanacetum Coccineum: Genomic Comparison of Closely Related Tanacetum-Family Plants.</title>
        <authorList>
            <person name="Yamashiro T."/>
            <person name="Shiraishi A."/>
            <person name="Nakayama K."/>
            <person name="Satake H."/>
        </authorList>
    </citation>
    <scope>NUCLEOTIDE SEQUENCE</scope>
</reference>
<dbReference type="EMBL" id="BQNB010009221">
    <property type="protein sequence ID" value="GJS60458.1"/>
    <property type="molecule type" value="Genomic_DNA"/>
</dbReference>
<sequence>MTRKLDDMIELPNSQPKRTYNEDLECDIAMVKMPKCMAWLDDEPIGDLGTIEDKVDNPSPQCTPQVLPSIELYTPPVTHPKEVEETIGILMKVIFDEKKHGRSLDVFIR</sequence>
<comment type="caution">
    <text evidence="1">The sequence shown here is derived from an EMBL/GenBank/DDBJ whole genome shotgun (WGS) entry which is preliminary data.</text>
</comment>
<accession>A0ABQ4X606</accession>
<keyword evidence="2" id="KW-1185">Reference proteome</keyword>